<organism evidence="2 3">
    <name type="scientific">Austropuccinia psidii MF-1</name>
    <dbReference type="NCBI Taxonomy" id="1389203"/>
    <lineage>
        <taxon>Eukaryota</taxon>
        <taxon>Fungi</taxon>
        <taxon>Dikarya</taxon>
        <taxon>Basidiomycota</taxon>
        <taxon>Pucciniomycotina</taxon>
        <taxon>Pucciniomycetes</taxon>
        <taxon>Pucciniales</taxon>
        <taxon>Sphaerophragmiaceae</taxon>
        <taxon>Austropuccinia</taxon>
    </lineage>
</organism>
<feature type="compositionally biased region" description="Basic and acidic residues" evidence="1">
    <location>
        <begin position="99"/>
        <end position="108"/>
    </location>
</feature>
<evidence type="ECO:0000313" key="2">
    <source>
        <dbReference type="EMBL" id="MBW0465034.1"/>
    </source>
</evidence>
<keyword evidence="3" id="KW-1185">Reference proteome</keyword>
<sequence length="128" mass="15003">MAQIDIYMVKYKMYYMVFKDKDWEMLPQIHQGVMNPWHILKPSLTYEEIVEYSNGWSPLSPKPKIQKRGVAQQKERGKSGRSPSSFYQQATRQPNSPGGKDEQEKELLETMFPKEGIQRIQKNAMTMS</sequence>
<dbReference type="AlphaFoldDB" id="A0A9Q3BGU0"/>
<gene>
    <name evidence="2" type="ORF">O181_004749</name>
</gene>
<evidence type="ECO:0000313" key="3">
    <source>
        <dbReference type="Proteomes" id="UP000765509"/>
    </source>
</evidence>
<name>A0A9Q3BGU0_9BASI</name>
<accession>A0A9Q3BGU0</accession>
<reference evidence="2" key="1">
    <citation type="submission" date="2021-03" db="EMBL/GenBank/DDBJ databases">
        <title>Draft genome sequence of rust myrtle Austropuccinia psidii MF-1, a brazilian biotype.</title>
        <authorList>
            <person name="Quecine M.C."/>
            <person name="Pachon D.M.R."/>
            <person name="Bonatelli M.L."/>
            <person name="Correr F.H."/>
            <person name="Franceschini L.M."/>
            <person name="Leite T.F."/>
            <person name="Margarido G.R.A."/>
            <person name="Almeida C.A."/>
            <person name="Ferrarezi J.A."/>
            <person name="Labate C.A."/>
        </authorList>
    </citation>
    <scope>NUCLEOTIDE SEQUENCE</scope>
    <source>
        <strain evidence="2">MF-1</strain>
    </source>
</reference>
<feature type="region of interest" description="Disordered" evidence="1">
    <location>
        <begin position="55"/>
        <end position="128"/>
    </location>
</feature>
<evidence type="ECO:0000256" key="1">
    <source>
        <dbReference type="SAM" id="MobiDB-lite"/>
    </source>
</evidence>
<comment type="caution">
    <text evidence="2">The sequence shown here is derived from an EMBL/GenBank/DDBJ whole genome shotgun (WGS) entry which is preliminary data.</text>
</comment>
<proteinExistence type="predicted"/>
<protein>
    <submittedName>
        <fullName evidence="2">Uncharacterized protein</fullName>
    </submittedName>
</protein>
<feature type="compositionally biased region" description="Polar residues" evidence="1">
    <location>
        <begin position="81"/>
        <end position="96"/>
    </location>
</feature>
<dbReference type="EMBL" id="AVOT02000936">
    <property type="protein sequence ID" value="MBW0465034.1"/>
    <property type="molecule type" value="Genomic_DNA"/>
</dbReference>
<dbReference type="Proteomes" id="UP000765509">
    <property type="component" value="Unassembled WGS sequence"/>
</dbReference>